<sequence length="289" mass="33457">MICVFDVESIPDFHLLARQFGYEGDALEIIKSAFEAQMQKSGSEFLPPCFHRIVSIASVVCDEYGHFIKVGHFGQKFIDSLSSQSDFLSSDFLDHLESTLLYEFWSFFNQKQPKLVSFNGRGFDLIALTLRAMRYNISAYGYFEQDNPAFNKNKWENYRQRYAERFHTDLLDALGAFGAVRNLNLDSVCQMLNLVGKYDMSGDQVHRLYLGSEDKKQALMTINHYCHSDVLNTYWLYLKYELLKGELLESDYYTILQGFLEKLPSDKPYSDIFKSTIQAHLDSYTAKGH</sequence>
<dbReference type="AlphaFoldDB" id="A0A650ELT3"/>
<accession>A0A650ELT3</accession>
<dbReference type="GO" id="GO:0003676">
    <property type="term" value="F:nucleic acid binding"/>
    <property type="evidence" value="ECO:0007669"/>
    <property type="project" value="InterPro"/>
</dbReference>
<organism evidence="2">
    <name type="scientific">uncultured Helicobacter sp</name>
    <dbReference type="NCBI Taxonomy" id="175537"/>
    <lineage>
        <taxon>Bacteria</taxon>
        <taxon>Pseudomonadati</taxon>
        <taxon>Campylobacterota</taxon>
        <taxon>Epsilonproteobacteria</taxon>
        <taxon>Campylobacterales</taxon>
        <taxon>Helicobacteraceae</taxon>
        <taxon>Helicobacter</taxon>
        <taxon>environmental samples</taxon>
    </lineage>
</organism>
<dbReference type="InterPro" id="IPR019288">
    <property type="entry name" value="3'-5'_exonuclease_PolB-like"/>
</dbReference>
<feature type="domain" description="Predicted 3'-5' exonuclease PolB-like" evidence="1">
    <location>
        <begin position="43"/>
        <end position="274"/>
    </location>
</feature>
<dbReference type="Pfam" id="PF10108">
    <property type="entry name" value="DNA_pol_B_exo2"/>
    <property type="match status" value="1"/>
</dbReference>
<name>A0A650ELT3_9HELI</name>
<protein>
    <submittedName>
        <fullName evidence="2">Polysaccharide biosynthesis protein</fullName>
    </submittedName>
</protein>
<evidence type="ECO:0000259" key="1">
    <source>
        <dbReference type="Pfam" id="PF10108"/>
    </source>
</evidence>
<dbReference type="Gene3D" id="3.30.420.10">
    <property type="entry name" value="Ribonuclease H-like superfamily/Ribonuclease H"/>
    <property type="match status" value="1"/>
</dbReference>
<dbReference type="EMBL" id="MN577567">
    <property type="protein sequence ID" value="QGT49924.1"/>
    <property type="molecule type" value="Genomic_DNA"/>
</dbReference>
<dbReference type="InterPro" id="IPR036397">
    <property type="entry name" value="RNaseH_sf"/>
</dbReference>
<dbReference type="SUPFAM" id="SSF53098">
    <property type="entry name" value="Ribonuclease H-like"/>
    <property type="match status" value="1"/>
</dbReference>
<evidence type="ECO:0000313" key="2">
    <source>
        <dbReference type="EMBL" id="QGT49924.1"/>
    </source>
</evidence>
<dbReference type="CDD" id="cd05782">
    <property type="entry name" value="DNA_polB_like1_exo"/>
    <property type="match status" value="1"/>
</dbReference>
<dbReference type="InterPro" id="IPR012337">
    <property type="entry name" value="RNaseH-like_sf"/>
</dbReference>
<reference evidence="2" key="1">
    <citation type="journal article" date="2020" name="J. ISSAAS">
        <title>Lactobacilli and other gastrointestinal microbiota of Peromyscus leucopus, reservoir host for agents of Lyme disease and other zoonoses in North America.</title>
        <authorList>
            <person name="Milovic A."/>
            <person name="Bassam K."/>
            <person name="Shao H."/>
            <person name="Chatzistamou I."/>
            <person name="Tufts D.M."/>
            <person name="Diuk-Wasser M."/>
            <person name="Barbour A.G."/>
        </authorList>
    </citation>
    <scope>NUCLEOTIDE SEQUENCE</scope>
    <source>
        <strain evidence="2">LL4</strain>
    </source>
</reference>
<gene>
    <name evidence="2" type="ORF">Helico4rc_0430</name>
</gene>
<proteinExistence type="predicted"/>